<dbReference type="Proteomes" id="UP001432146">
    <property type="component" value="Unassembled WGS sequence"/>
</dbReference>
<feature type="domain" description="Uracil-DNA glycosylase-like" evidence="19">
    <location>
        <begin position="49"/>
        <end position="203"/>
    </location>
</feature>
<evidence type="ECO:0000256" key="17">
    <source>
        <dbReference type="ARBA" id="ARBA00083221"/>
    </source>
</evidence>
<dbReference type="GO" id="GO:0006285">
    <property type="term" value="P:base-excision repair, AP site formation"/>
    <property type="evidence" value="ECO:0007669"/>
    <property type="project" value="InterPro"/>
</dbReference>
<keyword evidence="2" id="KW-1017">Isopeptide bond</keyword>
<dbReference type="CDD" id="cd10028">
    <property type="entry name" value="UDG-F2_TDG_MUG"/>
    <property type="match status" value="1"/>
</dbReference>
<keyword evidence="8" id="KW-0010">Activator</keyword>
<evidence type="ECO:0000256" key="6">
    <source>
        <dbReference type="ARBA" id="ARBA00022853"/>
    </source>
</evidence>
<dbReference type="Gene3D" id="3.40.470.10">
    <property type="entry name" value="Uracil-DNA glycosylase-like domain"/>
    <property type="match status" value="1"/>
</dbReference>
<evidence type="ECO:0000256" key="11">
    <source>
        <dbReference type="ARBA" id="ARBA00023242"/>
    </source>
</evidence>
<evidence type="ECO:0000256" key="4">
    <source>
        <dbReference type="ARBA" id="ARBA00022801"/>
    </source>
</evidence>
<dbReference type="InterPro" id="IPR015637">
    <property type="entry name" value="MUG/TDG"/>
</dbReference>
<keyword evidence="6" id="KW-0156">Chromatin regulator</keyword>
<comment type="subcellular location">
    <subcellularLocation>
        <location evidence="1">Nucleus</location>
    </subcellularLocation>
</comment>
<protein>
    <recommendedName>
        <fullName evidence="16">G/T mismatch-specific thymine DNA glycosylase</fullName>
        <ecNumber evidence="15">3.2.2.29</ecNumber>
    </recommendedName>
    <alternativeName>
        <fullName evidence="17">Thymine-DNA glycosylase</fullName>
    </alternativeName>
</protein>
<keyword evidence="21" id="KW-1185">Reference proteome</keyword>
<evidence type="ECO:0000256" key="18">
    <source>
        <dbReference type="SAM" id="MobiDB-lite"/>
    </source>
</evidence>
<evidence type="ECO:0000256" key="7">
    <source>
        <dbReference type="ARBA" id="ARBA00023015"/>
    </source>
</evidence>
<keyword evidence="5" id="KW-0832">Ubl conjugation</keyword>
<evidence type="ECO:0000256" key="3">
    <source>
        <dbReference type="ARBA" id="ARBA00022763"/>
    </source>
</evidence>
<dbReference type="SMART" id="SM00986">
    <property type="entry name" value="UDG"/>
    <property type="match status" value="1"/>
</dbReference>
<proteinExistence type="inferred from homology"/>
<comment type="similarity">
    <text evidence="13">Belongs to the uracil-DNA glycosylase (UDG) superfamily. TDG/mug family.</text>
</comment>
<dbReference type="GO" id="GO:0005654">
    <property type="term" value="C:nucleoplasm"/>
    <property type="evidence" value="ECO:0007669"/>
    <property type="project" value="UniProtKB-ARBA"/>
</dbReference>
<feature type="region of interest" description="Disordered" evidence="18">
    <location>
        <begin position="345"/>
        <end position="370"/>
    </location>
</feature>
<keyword evidence="9" id="KW-0804">Transcription</keyword>
<comment type="caution">
    <text evidence="20">The sequence shown here is derived from an EMBL/GenBank/DDBJ whole genome shotgun (WGS) entry which is preliminary data.</text>
</comment>
<organism evidence="20 21">
    <name type="scientific">Tetragonisca angustula</name>
    <dbReference type="NCBI Taxonomy" id="166442"/>
    <lineage>
        <taxon>Eukaryota</taxon>
        <taxon>Metazoa</taxon>
        <taxon>Ecdysozoa</taxon>
        <taxon>Arthropoda</taxon>
        <taxon>Hexapoda</taxon>
        <taxon>Insecta</taxon>
        <taxon>Pterygota</taxon>
        <taxon>Neoptera</taxon>
        <taxon>Endopterygota</taxon>
        <taxon>Hymenoptera</taxon>
        <taxon>Apocrita</taxon>
        <taxon>Aculeata</taxon>
        <taxon>Apoidea</taxon>
        <taxon>Anthophila</taxon>
        <taxon>Apidae</taxon>
        <taxon>Tetragonisca</taxon>
    </lineage>
</organism>
<keyword evidence="3" id="KW-0227">DNA damage</keyword>
<evidence type="ECO:0000313" key="21">
    <source>
        <dbReference type="Proteomes" id="UP001432146"/>
    </source>
</evidence>
<evidence type="ECO:0000256" key="1">
    <source>
        <dbReference type="ARBA" id="ARBA00004123"/>
    </source>
</evidence>
<evidence type="ECO:0000256" key="8">
    <source>
        <dbReference type="ARBA" id="ARBA00023159"/>
    </source>
</evidence>
<evidence type="ECO:0000256" key="5">
    <source>
        <dbReference type="ARBA" id="ARBA00022843"/>
    </source>
</evidence>
<accession>A0AAW1AJJ5</accession>
<dbReference type="GO" id="GO:0003677">
    <property type="term" value="F:DNA binding"/>
    <property type="evidence" value="ECO:0007669"/>
    <property type="project" value="UniProtKB-ARBA"/>
</dbReference>
<name>A0AAW1AJJ5_9HYME</name>
<sequence length="399" mass="45603">MVTILYRAMSSLSLRKLKKTAVEKVDRQRKKIDRFDGLTEEEVQKYTLPDYLEMNLDVVFVGINPGLMAAHRGRYYAGPGNHFYKLLHESELTPRCLSYEEDNKLLQFGIGLTNIVARATRSSADLKRTEIKEGSKVVEEKLRHYKPRIAVFNGKCIYEVFASRTGNFNFGLQSEKVGETAIWVTPSSSARCANFPRMIDKLQFFTSLRRYLQFLKGEIKDVDMKEFSFEGKCKQFIPRTSKMWRRKNVSAFLHGGRIANKDTVCLDTSDENVAMARSTEFIVRNLESERNDKLLDTESDSSQDFEACISQDTVKTFFESNESAGRLPQSPNDIAADANQIAVSDMKKPKCQTSGKKKKDVKKFSKKPIRSKGLDKNTNADFINLIKQRLIGKINNFDK</sequence>
<comment type="catalytic activity">
    <reaction evidence="12">
        <text>Hydrolyzes mismatched double-stranded DNA and polynucleotides, releasing free thymine.</text>
        <dbReference type="EC" id="3.2.2.29"/>
    </reaction>
</comment>
<dbReference type="GO" id="GO:0040029">
    <property type="term" value="P:epigenetic regulation of gene expression"/>
    <property type="evidence" value="ECO:0007669"/>
    <property type="project" value="UniProtKB-ARBA"/>
</dbReference>
<comment type="subunit">
    <text evidence="14">Homodimer. Interacts with AICDA and GADD45A.</text>
</comment>
<dbReference type="EC" id="3.2.2.29" evidence="15"/>
<evidence type="ECO:0000256" key="16">
    <source>
        <dbReference type="ARBA" id="ARBA00071248"/>
    </source>
</evidence>
<dbReference type="AlphaFoldDB" id="A0AAW1AJJ5"/>
<evidence type="ECO:0000313" key="20">
    <source>
        <dbReference type="EMBL" id="KAK9310146.1"/>
    </source>
</evidence>
<keyword evidence="7" id="KW-0805">Transcription regulation</keyword>
<evidence type="ECO:0000256" key="9">
    <source>
        <dbReference type="ARBA" id="ARBA00023163"/>
    </source>
</evidence>
<keyword evidence="10" id="KW-0234">DNA repair</keyword>
<dbReference type="PANTHER" id="PTHR12159:SF9">
    <property type="entry name" value="G_T MISMATCH-SPECIFIC THYMINE DNA GLYCOSYLASE"/>
    <property type="match status" value="1"/>
</dbReference>
<keyword evidence="11" id="KW-0539">Nucleus</keyword>
<evidence type="ECO:0000256" key="2">
    <source>
        <dbReference type="ARBA" id="ARBA00022499"/>
    </source>
</evidence>
<evidence type="ECO:0000256" key="12">
    <source>
        <dbReference type="ARBA" id="ARBA00052915"/>
    </source>
</evidence>
<dbReference type="InterPro" id="IPR005122">
    <property type="entry name" value="Uracil-DNA_glycosylase-like"/>
</dbReference>
<dbReference type="Pfam" id="PF03167">
    <property type="entry name" value="UDG"/>
    <property type="match status" value="1"/>
</dbReference>
<evidence type="ECO:0000256" key="15">
    <source>
        <dbReference type="ARBA" id="ARBA00066769"/>
    </source>
</evidence>
<evidence type="ECO:0000259" key="19">
    <source>
        <dbReference type="SMART" id="SM00986"/>
    </source>
</evidence>
<dbReference type="GO" id="GO:0004844">
    <property type="term" value="F:uracil DNA N-glycosylase activity"/>
    <property type="evidence" value="ECO:0007669"/>
    <property type="project" value="TreeGrafter"/>
</dbReference>
<keyword evidence="4" id="KW-0378">Hydrolase</keyword>
<dbReference type="PANTHER" id="PTHR12159">
    <property type="entry name" value="G/T AND G/U MISMATCH-SPECIFIC DNA GLYCOSYLASE"/>
    <property type="match status" value="1"/>
</dbReference>
<dbReference type="SUPFAM" id="SSF52141">
    <property type="entry name" value="Uracil-DNA glycosylase-like"/>
    <property type="match status" value="1"/>
</dbReference>
<dbReference type="SMART" id="SM00987">
    <property type="entry name" value="UreE_C"/>
    <property type="match status" value="1"/>
</dbReference>
<gene>
    <name evidence="20" type="ORF">QLX08_000432</name>
</gene>
<reference evidence="20 21" key="1">
    <citation type="submission" date="2024-05" db="EMBL/GenBank/DDBJ databases">
        <title>The nuclear and mitochondrial genome assemblies of Tetragonisca angustula (Apidae: Meliponini), a tiny yet remarkable pollinator in the Neotropics.</title>
        <authorList>
            <person name="Ferrari R."/>
            <person name="Ricardo P.C."/>
            <person name="Dias F.C."/>
            <person name="Araujo N.S."/>
            <person name="Soares D.O."/>
            <person name="Zhou Q.-S."/>
            <person name="Zhu C.-D."/>
            <person name="Coutinho L."/>
            <person name="Airas M.C."/>
            <person name="Batista T.M."/>
        </authorList>
    </citation>
    <scope>NUCLEOTIDE SEQUENCE [LARGE SCALE GENOMIC DNA]</scope>
    <source>
        <strain evidence="20">ASF017062</strain>
        <tissue evidence="20">Abdomen</tissue>
    </source>
</reference>
<dbReference type="FunFam" id="3.40.470.10:FF:000002">
    <property type="entry name" value="G/T mismatch-specific thymine DNA glycosylase"/>
    <property type="match status" value="1"/>
</dbReference>
<dbReference type="GO" id="GO:0032183">
    <property type="term" value="F:SUMO binding"/>
    <property type="evidence" value="ECO:0007669"/>
    <property type="project" value="UniProtKB-ARBA"/>
</dbReference>
<feature type="compositionally biased region" description="Basic residues" evidence="18">
    <location>
        <begin position="355"/>
        <end position="370"/>
    </location>
</feature>
<dbReference type="GO" id="GO:0141016">
    <property type="term" value="F:G/T mismatch-specific thymine-DNA glycosylase activity"/>
    <property type="evidence" value="ECO:0007669"/>
    <property type="project" value="UniProtKB-EC"/>
</dbReference>
<evidence type="ECO:0000256" key="14">
    <source>
        <dbReference type="ARBA" id="ARBA00064519"/>
    </source>
</evidence>
<dbReference type="InterPro" id="IPR036895">
    <property type="entry name" value="Uracil-DNA_glycosylase-like_sf"/>
</dbReference>
<evidence type="ECO:0000256" key="10">
    <source>
        <dbReference type="ARBA" id="ARBA00023204"/>
    </source>
</evidence>
<dbReference type="EMBL" id="JAWNGG020000005">
    <property type="protein sequence ID" value="KAK9310146.1"/>
    <property type="molecule type" value="Genomic_DNA"/>
</dbReference>
<evidence type="ECO:0000256" key="13">
    <source>
        <dbReference type="ARBA" id="ARBA00061261"/>
    </source>
</evidence>